<dbReference type="AlphaFoldDB" id="A0A822V9I2"/>
<proteinExistence type="predicted"/>
<organism evidence="1 2">
    <name type="scientific">Agrobacterium tumefaciens str. B6</name>
    <dbReference type="NCBI Taxonomy" id="1183423"/>
    <lineage>
        <taxon>Bacteria</taxon>
        <taxon>Pseudomonadati</taxon>
        <taxon>Pseudomonadota</taxon>
        <taxon>Alphaproteobacteria</taxon>
        <taxon>Hyphomicrobiales</taxon>
        <taxon>Rhizobiaceae</taxon>
        <taxon>Rhizobium/Agrobacterium group</taxon>
        <taxon>Agrobacterium</taxon>
        <taxon>Agrobacterium tumefaciens complex</taxon>
    </lineage>
</organism>
<gene>
    <name evidence="1" type="ORF">AGR4A_Lc40416</name>
</gene>
<name>A0A822V9I2_AGRTU</name>
<evidence type="ECO:0000313" key="1">
    <source>
        <dbReference type="EMBL" id="CVI22380.1"/>
    </source>
</evidence>
<comment type="caution">
    <text evidence="1">The sequence shown here is derived from an EMBL/GenBank/DDBJ whole genome shotgun (WGS) entry which is preliminary data.</text>
</comment>
<sequence>MNPQESTIVSAHRIVPGDAAWNTLPSQLSRRHDAAEIILQAELMLKMSVSDARLLTSVPL</sequence>
<accession>A0A822V9I2</accession>
<dbReference type="EMBL" id="FCNL01000034">
    <property type="protein sequence ID" value="CVI22380.1"/>
    <property type="molecule type" value="Genomic_DNA"/>
</dbReference>
<reference evidence="1 2" key="1">
    <citation type="submission" date="2016-01" db="EMBL/GenBank/DDBJ databases">
        <authorList>
            <person name="Regsiter A."/>
            <person name="william w."/>
        </authorList>
    </citation>
    <scope>NUCLEOTIDE SEQUENCE [LARGE SCALE GENOMIC DNA]</scope>
    <source>
        <strain evidence="1 2">B6</strain>
    </source>
</reference>
<protein>
    <submittedName>
        <fullName evidence="1">Uncharacterized protein</fullName>
    </submittedName>
</protein>
<dbReference type="Proteomes" id="UP000192074">
    <property type="component" value="Unassembled WGS sequence"/>
</dbReference>
<evidence type="ECO:0000313" key="2">
    <source>
        <dbReference type="Proteomes" id="UP000192074"/>
    </source>
</evidence>